<organism evidence="4">
    <name type="scientific">Tanacetum cinerariifolium</name>
    <name type="common">Dalmatian daisy</name>
    <name type="synonym">Chrysanthemum cinerariifolium</name>
    <dbReference type="NCBI Taxonomy" id="118510"/>
    <lineage>
        <taxon>Eukaryota</taxon>
        <taxon>Viridiplantae</taxon>
        <taxon>Streptophyta</taxon>
        <taxon>Embryophyta</taxon>
        <taxon>Tracheophyta</taxon>
        <taxon>Spermatophyta</taxon>
        <taxon>Magnoliopsida</taxon>
        <taxon>eudicotyledons</taxon>
        <taxon>Gunneridae</taxon>
        <taxon>Pentapetalae</taxon>
        <taxon>asterids</taxon>
        <taxon>campanulids</taxon>
        <taxon>Asterales</taxon>
        <taxon>Asteraceae</taxon>
        <taxon>Asteroideae</taxon>
        <taxon>Anthemideae</taxon>
        <taxon>Anthemidinae</taxon>
        <taxon>Tanacetum</taxon>
    </lineage>
</organism>
<feature type="region of interest" description="Disordered" evidence="1">
    <location>
        <begin position="1084"/>
        <end position="1121"/>
    </location>
</feature>
<evidence type="ECO:0000313" key="4">
    <source>
        <dbReference type="EMBL" id="GEU78263.1"/>
    </source>
</evidence>
<feature type="domain" description="Retroviral polymerase SH3-like" evidence="3">
    <location>
        <begin position="4"/>
        <end position="46"/>
    </location>
</feature>
<gene>
    <name evidence="4" type="ORF">Tci_050241</name>
</gene>
<feature type="compositionally biased region" description="Polar residues" evidence="1">
    <location>
        <begin position="802"/>
        <end position="814"/>
    </location>
</feature>
<protein>
    <submittedName>
        <fullName evidence="4">Retrovirus-related Pol polyprotein from transposon TNT 1-94</fullName>
    </submittedName>
</protein>
<evidence type="ECO:0000256" key="1">
    <source>
        <dbReference type="SAM" id="MobiDB-lite"/>
    </source>
</evidence>
<feature type="compositionally biased region" description="Acidic residues" evidence="1">
    <location>
        <begin position="819"/>
        <end position="869"/>
    </location>
</feature>
<feature type="compositionally biased region" description="Basic and acidic residues" evidence="1">
    <location>
        <begin position="870"/>
        <end position="880"/>
    </location>
</feature>
<dbReference type="Pfam" id="PF25597">
    <property type="entry name" value="SH3_retrovirus"/>
    <property type="match status" value="1"/>
</dbReference>
<dbReference type="EMBL" id="BKCJ010007638">
    <property type="protein sequence ID" value="GEU78263.1"/>
    <property type="molecule type" value="Genomic_DNA"/>
</dbReference>
<dbReference type="InterPro" id="IPR013103">
    <property type="entry name" value="RVT_2"/>
</dbReference>
<dbReference type="InterPro" id="IPR057670">
    <property type="entry name" value="SH3_retrovirus"/>
</dbReference>
<reference evidence="4" key="1">
    <citation type="journal article" date="2019" name="Sci. Rep.">
        <title>Draft genome of Tanacetum cinerariifolium, the natural source of mosquito coil.</title>
        <authorList>
            <person name="Yamashiro T."/>
            <person name="Shiraishi A."/>
            <person name="Satake H."/>
            <person name="Nakayama K."/>
        </authorList>
    </citation>
    <scope>NUCLEOTIDE SEQUENCE</scope>
</reference>
<dbReference type="Pfam" id="PF07727">
    <property type="entry name" value="RVT_2"/>
    <property type="match status" value="1"/>
</dbReference>
<name>A0A6L2MWM7_TANCI</name>
<feature type="domain" description="Reverse transcriptase Ty1/copia-type" evidence="2">
    <location>
        <begin position="146"/>
        <end position="231"/>
    </location>
</feature>
<dbReference type="AlphaFoldDB" id="A0A6L2MWM7"/>
<comment type="caution">
    <text evidence="4">The sequence shown here is derived from an EMBL/GenBank/DDBJ whole genome shotgun (WGS) entry which is preliminary data.</text>
</comment>
<feature type="region of interest" description="Disordered" evidence="1">
    <location>
        <begin position="802"/>
        <end position="933"/>
    </location>
</feature>
<accession>A0A6L2MWM7</accession>
<feature type="compositionally biased region" description="Acidic residues" evidence="1">
    <location>
        <begin position="908"/>
        <end position="917"/>
    </location>
</feature>
<evidence type="ECO:0000259" key="2">
    <source>
        <dbReference type="Pfam" id="PF07727"/>
    </source>
</evidence>
<proteinExistence type="predicted"/>
<feature type="non-terminal residue" evidence="4">
    <location>
        <position position="1121"/>
    </location>
</feature>
<evidence type="ECO:0000259" key="3">
    <source>
        <dbReference type="Pfam" id="PF25597"/>
    </source>
</evidence>
<feature type="compositionally biased region" description="Basic and acidic residues" evidence="1">
    <location>
        <begin position="1084"/>
        <end position="1097"/>
    </location>
</feature>
<sequence length="1121" mass="128028">MIEKGDPFILVGYSTQSKRYRVYNKRTRLIVESIHVNFDKIKELKKNPYDNTLRLVPQLQNTYDHNRLELEIQYHGNEPLSSKVVPNVSPPANTSCLSLQELDLLFSPLYEEYFTTDHPLEQVRENPSKPVQTRRQLSRDPEMCMFVLTNKKDKDNIVICNKARLIAKGYTQEEGIDFEELFAPVARLEVVRIFVAYAAYKSFPIYQMDVKMAFLNGPLKEEVYVNQTDGRRSATTTAFSLEAEQDSGGGPRCQETVRHTTAQTRFESVSKQSNDSLLARGSRCLKKNSSRTHRLKRLYKVGLSTRVETSGDEESLGEDASKQGRRIDVIDADEDITLGKGIIIEEPMKPKKKDQIRLGEEATLKLQAKFDEEERLAREKAKKEERASIALIEECDDIQSDMKIMFETHVEDEVWKVQNGYKVLEWKLYDSCGVHSLMMQSIVIGKSDVIVVPDSENTLMHAEESRSKMIAKQNDPQLIEKKTGSYAEQAFWSQYSVQTDEPTHSGTTIVEVLKELPKVSMRDIVSSSESAPTFAELFETNELKAQIQEKDTVILKLKEKIKSSSGDVKERKDKKQIEDEFLMNKFYVSCIHEYLDVPDPIIEWTMDMMIDQQVALDKALVPHARRLRIRRSNFRLLSNISSKESSLQLEFWATATVHHHSIRFKMDNKKHIVNLESFREMLNICPRLPGQTFDEPPFEEEILAFFDFLGIRNVDFAYLLWEDFVYQVEHKDTKKSNEMYYPRDDQMFTMIKLAVVTGATPLKTKASIRKTKSSSDTTITHPLIVVVGTRLFTSTKGKQLATTSKAKSLTALSEKSNDEGDDDDDDEEGDNGDDDKEGNDDDDAQDDDADQENANKDDDEEGDDDDDQEKETRDEERFDPIPKTPENTNDEGNGEENLRINVSRKEGQDEEDEEDEIYRDAPTSVAPLPVSAPTLTPSTIATITTVQQEPTPSTTTPSTLLQDLPNFGSLFRFDHRLKTLEGNFSKFMQTNQFAGVVSSIPGITTNEQLKAEVLTRSSNSSKTSYVLAADLSEMELKKILIEKMKGNKSIHRSNDQRNLYKYLFEAYESNKIIFDTYRDTVTLKRRRDDDADKDKEPSTGSDRGSKRRREGKEPESASAPK</sequence>